<evidence type="ECO:0000256" key="8">
    <source>
        <dbReference type="ARBA" id="ARBA00023163"/>
    </source>
</evidence>
<comment type="function">
    <text evidence="9">Sigma factors are initiation factors that promote the attachment of RNA polymerase to specific initiation sites and are then released.</text>
</comment>
<dbReference type="Pfam" id="PF04963">
    <property type="entry name" value="Sigma54_CBD"/>
    <property type="match status" value="1"/>
</dbReference>
<dbReference type="GO" id="GO:0001216">
    <property type="term" value="F:DNA-binding transcription activator activity"/>
    <property type="evidence" value="ECO:0007669"/>
    <property type="project" value="InterPro"/>
</dbReference>
<comment type="caution">
    <text evidence="13">The sequence shown here is derived from an EMBL/GenBank/DDBJ whole genome shotgun (WGS) entry which is preliminary data.</text>
</comment>
<comment type="similarity">
    <text evidence="1 9">Belongs to the sigma-54 factor family.</text>
</comment>
<dbReference type="Proteomes" id="UP000231553">
    <property type="component" value="Unassembled WGS sequence"/>
</dbReference>
<dbReference type="PROSITE" id="PS50044">
    <property type="entry name" value="SIGMA54_3"/>
    <property type="match status" value="1"/>
</dbReference>
<dbReference type="AlphaFoldDB" id="A0A2M8J171"/>
<evidence type="ECO:0000256" key="5">
    <source>
        <dbReference type="ARBA" id="ARBA00023015"/>
    </source>
</evidence>
<dbReference type="PRINTS" id="PR00045">
    <property type="entry name" value="SIGMA54FCT"/>
</dbReference>
<evidence type="ECO:0000256" key="6">
    <source>
        <dbReference type="ARBA" id="ARBA00023082"/>
    </source>
</evidence>
<proteinExistence type="inferred from homology"/>
<evidence type="ECO:0000259" key="11">
    <source>
        <dbReference type="Pfam" id="PF04552"/>
    </source>
</evidence>
<keyword evidence="5 9" id="KW-0805">Transcription regulation</keyword>
<feature type="coiled-coil region" evidence="10">
    <location>
        <begin position="257"/>
        <end position="284"/>
    </location>
</feature>
<dbReference type="PIRSF" id="PIRSF000774">
    <property type="entry name" value="RpoN"/>
    <property type="match status" value="1"/>
</dbReference>
<dbReference type="GO" id="GO:0000428">
    <property type="term" value="C:DNA-directed RNA polymerase complex"/>
    <property type="evidence" value="ECO:0007669"/>
    <property type="project" value="UniProtKB-KW"/>
</dbReference>
<evidence type="ECO:0000313" key="14">
    <source>
        <dbReference type="Proteomes" id="UP000231553"/>
    </source>
</evidence>
<dbReference type="InterPro" id="IPR007634">
    <property type="entry name" value="RNA_pol_sigma_54_DNA-bd"/>
</dbReference>
<dbReference type="GO" id="GO:0006352">
    <property type="term" value="P:DNA-templated transcription initiation"/>
    <property type="evidence" value="ECO:0007669"/>
    <property type="project" value="InterPro"/>
</dbReference>
<keyword evidence="4 9" id="KW-0548">Nucleotidyltransferase</keyword>
<keyword evidence="14" id="KW-1185">Reference proteome</keyword>
<sequence length="409" mass="43680">MRAKTSQVFRLGQVVQLLKMSAADLDAHLAEAAQENPMLVLRSRRAAPARSATDMLEMTAIAETNSLYDHVFRALAGLIGQGGLMERVVTALISELEPSGWLARSPQDIAADLGLGVDLIDAALAVIQKRIDPPGLFARNLEDCLRLQLEDRGEMTAPMALVLAHLAALERGGVAALVAASGLDPATVQQCLTVIRRLDPKPGNAFASDPALLREPDVRISPEGDGWEIEFLSSLQNDIQIAAVPRGGHTSETRAALARARALKQALEIRRSALEQVVHALVERQGAFFRSGPAALVPLTLSEIATATGFHLSTVSRVLNGLLIEGPNGITAARALFSGAVSAGAIQSKAQVQARIRALLAKEDPKRPISDKQLTAILQDEGVAVSHRVVSNYRQEIGILAPAKRRLRA</sequence>
<dbReference type="Gene3D" id="1.10.10.1330">
    <property type="entry name" value="RNA polymerase sigma-54 factor, core-binding domain"/>
    <property type="match status" value="1"/>
</dbReference>
<keyword evidence="2 9" id="KW-0240">DNA-directed RNA polymerase</keyword>
<keyword evidence="8 9" id="KW-0804">Transcription</keyword>
<protein>
    <recommendedName>
        <fullName evidence="9">RNA polymerase sigma-54 factor</fullName>
    </recommendedName>
</protein>
<reference evidence="13 14" key="1">
    <citation type="journal article" date="2018" name="Int. J. Syst. Evol. Microbiol.">
        <title>Pseudooceanicola lipolyticus sp. nov., a marine alphaproteobacterium, reclassification of Oceanicola flagellatus as Pseudooceanicola flagellatus comb. nov. and emended description of the genus Pseudooceanicola.</title>
        <authorList>
            <person name="Huang M.-M."/>
            <person name="Guo L.-L."/>
            <person name="Wu Y.-H."/>
            <person name="Lai Q.-L."/>
            <person name="Shao Z.-Z."/>
            <person name="Wang C.-S."/>
            <person name="Wu M."/>
            <person name="Xu X.-W."/>
        </authorList>
    </citation>
    <scope>NUCLEOTIDE SEQUENCE [LARGE SCALE GENOMIC DNA]</scope>
    <source>
        <strain evidence="13 14">157</strain>
    </source>
</reference>
<name>A0A2M8J171_9RHOB</name>
<dbReference type="Gene3D" id="1.10.10.60">
    <property type="entry name" value="Homeodomain-like"/>
    <property type="match status" value="1"/>
</dbReference>
<dbReference type="InterPro" id="IPR007046">
    <property type="entry name" value="RNA_pol_sigma_54_core-bd"/>
</dbReference>
<dbReference type="PANTHER" id="PTHR32248:SF4">
    <property type="entry name" value="RNA POLYMERASE SIGMA-54 FACTOR"/>
    <property type="match status" value="1"/>
</dbReference>
<dbReference type="InterPro" id="IPR000394">
    <property type="entry name" value="RNA_pol_sigma_54"/>
</dbReference>
<dbReference type="PROSITE" id="PS00717">
    <property type="entry name" value="SIGMA54_1"/>
    <property type="match status" value="1"/>
</dbReference>
<keyword evidence="7 9" id="KW-0238">DNA-binding</keyword>
<gene>
    <name evidence="13" type="ORF">CVM52_11770</name>
</gene>
<dbReference type="PANTHER" id="PTHR32248">
    <property type="entry name" value="RNA POLYMERASE SIGMA-54 FACTOR"/>
    <property type="match status" value="1"/>
</dbReference>
<evidence type="ECO:0000256" key="7">
    <source>
        <dbReference type="ARBA" id="ARBA00023125"/>
    </source>
</evidence>
<evidence type="ECO:0000313" key="13">
    <source>
        <dbReference type="EMBL" id="PJE36514.1"/>
    </source>
</evidence>
<evidence type="ECO:0000256" key="1">
    <source>
        <dbReference type="ARBA" id="ARBA00008798"/>
    </source>
</evidence>
<keyword evidence="6 9" id="KW-0731">Sigma factor</keyword>
<dbReference type="Pfam" id="PF00309">
    <property type="entry name" value="Sigma54_AID"/>
    <property type="match status" value="1"/>
</dbReference>
<dbReference type="GO" id="GO:0016987">
    <property type="term" value="F:sigma factor activity"/>
    <property type="evidence" value="ECO:0007669"/>
    <property type="project" value="UniProtKB-KW"/>
</dbReference>
<evidence type="ECO:0000256" key="4">
    <source>
        <dbReference type="ARBA" id="ARBA00022695"/>
    </source>
</evidence>
<organism evidence="13 14">
    <name type="scientific">Pseudooceanicola lipolyticus</name>
    <dbReference type="NCBI Taxonomy" id="2029104"/>
    <lineage>
        <taxon>Bacteria</taxon>
        <taxon>Pseudomonadati</taxon>
        <taxon>Pseudomonadota</taxon>
        <taxon>Alphaproteobacteria</taxon>
        <taxon>Rhodobacterales</taxon>
        <taxon>Paracoccaceae</taxon>
        <taxon>Pseudooceanicola</taxon>
    </lineage>
</organism>
<dbReference type="GO" id="GO:0003677">
    <property type="term" value="F:DNA binding"/>
    <property type="evidence" value="ECO:0007669"/>
    <property type="project" value="UniProtKB-KW"/>
</dbReference>
<dbReference type="Pfam" id="PF04552">
    <property type="entry name" value="Sigma54_DBD"/>
    <property type="match status" value="1"/>
</dbReference>
<evidence type="ECO:0000259" key="12">
    <source>
        <dbReference type="Pfam" id="PF04963"/>
    </source>
</evidence>
<dbReference type="InterPro" id="IPR038709">
    <property type="entry name" value="RpoN_core-bd_sf"/>
</dbReference>
<feature type="domain" description="RNA polymerase sigma factor 54 core-binding" evidence="12">
    <location>
        <begin position="60"/>
        <end position="241"/>
    </location>
</feature>
<dbReference type="EMBL" id="PGTB01000040">
    <property type="protein sequence ID" value="PJE36514.1"/>
    <property type="molecule type" value="Genomic_DNA"/>
</dbReference>
<feature type="domain" description="RNA polymerase sigma factor 54 DNA-binding" evidence="11">
    <location>
        <begin position="252"/>
        <end position="406"/>
    </location>
</feature>
<accession>A0A2M8J171</accession>
<keyword evidence="10" id="KW-0175">Coiled coil</keyword>
<evidence type="ECO:0000256" key="3">
    <source>
        <dbReference type="ARBA" id="ARBA00022679"/>
    </source>
</evidence>
<dbReference type="GO" id="GO:0016779">
    <property type="term" value="F:nucleotidyltransferase activity"/>
    <property type="evidence" value="ECO:0007669"/>
    <property type="project" value="UniProtKB-KW"/>
</dbReference>
<evidence type="ECO:0000256" key="10">
    <source>
        <dbReference type="SAM" id="Coils"/>
    </source>
</evidence>
<dbReference type="OrthoDB" id="9814402at2"/>
<evidence type="ECO:0000256" key="2">
    <source>
        <dbReference type="ARBA" id="ARBA00022478"/>
    </source>
</evidence>
<evidence type="ECO:0000256" key="9">
    <source>
        <dbReference type="PIRNR" id="PIRNR000774"/>
    </source>
</evidence>
<keyword evidence="3 9" id="KW-0808">Transferase</keyword>